<keyword evidence="2" id="KW-0479">Metal-binding</keyword>
<sequence length="480" mass="53606">MGSIPESENRIPIIDIRDSNPEAAQQLLRAAANHGFVYIDNIGGPVKHQAINDAFGISKRFFALPPEVKQTVAIGSNKAGGNYGWLSRGVEKLDPAMQKRPDVKEAFNIGEPVHGVLQQPVPAQLAAVAPRIALFQQSCHELCLKIFELLAKALSVQQDWFVSRHNSNDLYRPSGSVFRMLYYPQVEDHEEGVDIRAGAHSDFGSITLLFQQQGQPGLEIKTPSGDWIPVLVDPRDPSNGAPRQTIANTRNFSDIFIQAMEKASYLREHERYDFLIFMHQYSQDKDTEAVLSKMVTMFQDRPIILNKFNMFLPQGYQIECPETATGVIEIFTPLGLIAPPLHMGRNRSAVVARWEPPILPILVNVGDLLEDWTGGLLKSTVHRVIFPKDGGEDRYSLAYFCHPLDDVLLEPVPSALVQKYMKQTGKNGSRDGRAMTAKDHLMARLAATYTIDSEPAERRDSPVREPGQVMEEVKEEVLSA</sequence>
<feature type="domain" description="Fe2OG dioxygenase" evidence="4">
    <location>
        <begin position="173"/>
        <end position="403"/>
    </location>
</feature>
<dbReference type="SUPFAM" id="SSF51197">
    <property type="entry name" value="Clavaminate synthase-like"/>
    <property type="match status" value="2"/>
</dbReference>
<dbReference type="AlphaFoldDB" id="A0AAE0WY10"/>
<dbReference type="GO" id="GO:0016491">
    <property type="term" value="F:oxidoreductase activity"/>
    <property type="evidence" value="ECO:0007669"/>
    <property type="project" value="UniProtKB-KW"/>
</dbReference>
<feature type="region of interest" description="Disordered" evidence="3">
    <location>
        <begin position="451"/>
        <end position="480"/>
    </location>
</feature>
<dbReference type="InterPro" id="IPR044861">
    <property type="entry name" value="IPNS-like_FE2OG_OXY"/>
</dbReference>
<name>A0AAE0WY10_9PEZI</name>
<protein>
    <recommendedName>
        <fullName evidence="4">Fe2OG dioxygenase domain-containing protein</fullName>
    </recommendedName>
</protein>
<proteinExistence type="inferred from homology"/>
<dbReference type="GO" id="GO:0046872">
    <property type="term" value="F:metal ion binding"/>
    <property type="evidence" value="ECO:0007669"/>
    <property type="project" value="UniProtKB-KW"/>
</dbReference>
<dbReference type="InterPro" id="IPR005123">
    <property type="entry name" value="Oxoglu/Fe-dep_dioxygenase_dom"/>
</dbReference>
<dbReference type="InterPro" id="IPR050231">
    <property type="entry name" value="Iron_ascorbate_oxido_reductase"/>
</dbReference>
<feature type="compositionally biased region" description="Basic and acidic residues" evidence="3">
    <location>
        <begin position="471"/>
        <end position="480"/>
    </location>
</feature>
<keyword evidence="2" id="KW-0560">Oxidoreductase</keyword>
<comment type="similarity">
    <text evidence="1 2">Belongs to the iron/ascorbate-dependent oxidoreductase family.</text>
</comment>
<dbReference type="EMBL" id="JAUTXT010000001">
    <property type="protein sequence ID" value="KAK3680094.1"/>
    <property type="molecule type" value="Genomic_DNA"/>
</dbReference>
<accession>A0AAE0WY10</accession>
<reference evidence="5" key="1">
    <citation type="submission" date="2023-07" db="EMBL/GenBank/DDBJ databases">
        <title>Black Yeasts Isolated from many extreme environments.</title>
        <authorList>
            <person name="Coleine C."/>
            <person name="Stajich J.E."/>
            <person name="Selbmann L."/>
        </authorList>
    </citation>
    <scope>NUCLEOTIDE SEQUENCE</scope>
    <source>
        <strain evidence="5">CCFEE 5485</strain>
    </source>
</reference>
<evidence type="ECO:0000256" key="2">
    <source>
        <dbReference type="RuleBase" id="RU003682"/>
    </source>
</evidence>
<dbReference type="InterPro" id="IPR026992">
    <property type="entry name" value="DIOX_N"/>
</dbReference>
<comment type="caution">
    <text evidence="5">The sequence shown here is derived from an EMBL/GenBank/DDBJ whole genome shotgun (WGS) entry which is preliminary data.</text>
</comment>
<dbReference type="Pfam" id="PF14226">
    <property type="entry name" value="DIOX_N"/>
    <property type="match status" value="1"/>
</dbReference>
<gene>
    <name evidence="5" type="ORF">LTR78_000471</name>
</gene>
<keyword evidence="2" id="KW-0408">Iron</keyword>
<organism evidence="5 6">
    <name type="scientific">Recurvomyces mirabilis</name>
    <dbReference type="NCBI Taxonomy" id="574656"/>
    <lineage>
        <taxon>Eukaryota</taxon>
        <taxon>Fungi</taxon>
        <taxon>Dikarya</taxon>
        <taxon>Ascomycota</taxon>
        <taxon>Pezizomycotina</taxon>
        <taxon>Dothideomycetes</taxon>
        <taxon>Dothideomycetidae</taxon>
        <taxon>Mycosphaerellales</taxon>
        <taxon>Teratosphaeriaceae</taxon>
        <taxon>Recurvomyces</taxon>
    </lineage>
</organism>
<evidence type="ECO:0000256" key="1">
    <source>
        <dbReference type="ARBA" id="ARBA00008056"/>
    </source>
</evidence>
<evidence type="ECO:0000313" key="6">
    <source>
        <dbReference type="Proteomes" id="UP001274830"/>
    </source>
</evidence>
<keyword evidence="6" id="KW-1185">Reference proteome</keyword>
<dbReference type="PROSITE" id="PS51471">
    <property type="entry name" value="FE2OG_OXY"/>
    <property type="match status" value="1"/>
</dbReference>
<evidence type="ECO:0000256" key="3">
    <source>
        <dbReference type="SAM" id="MobiDB-lite"/>
    </source>
</evidence>
<dbReference type="GO" id="GO:0044283">
    <property type="term" value="P:small molecule biosynthetic process"/>
    <property type="evidence" value="ECO:0007669"/>
    <property type="project" value="UniProtKB-ARBA"/>
</dbReference>
<dbReference type="InterPro" id="IPR027443">
    <property type="entry name" value="IPNS-like_sf"/>
</dbReference>
<dbReference type="Gene3D" id="2.60.120.330">
    <property type="entry name" value="B-lactam Antibiotic, Isopenicillin N Synthase, Chain"/>
    <property type="match status" value="1"/>
</dbReference>
<dbReference type="Proteomes" id="UP001274830">
    <property type="component" value="Unassembled WGS sequence"/>
</dbReference>
<dbReference type="Pfam" id="PF03171">
    <property type="entry name" value="2OG-FeII_Oxy"/>
    <property type="match status" value="2"/>
</dbReference>
<dbReference type="PANTHER" id="PTHR47990">
    <property type="entry name" value="2-OXOGLUTARATE (2OG) AND FE(II)-DEPENDENT OXYGENASE SUPERFAMILY PROTEIN-RELATED"/>
    <property type="match status" value="1"/>
</dbReference>
<evidence type="ECO:0000313" key="5">
    <source>
        <dbReference type="EMBL" id="KAK3680094.1"/>
    </source>
</evidence>
<evidence type="ECO:0000259" key="4">
    <source>
        <dbReference type="PROSITE" id="PS51471"/>
    </source>
</evidence>